<dbReference type="Gene3D" id="1.10.10.1870">
    <property type="entry name" value="ShTK domain-like"/>
    <property type="match status" value="1"/>
</dbReference>
<dbReference type="PROSITE" id="PS51670">
    <property type="entry name" value="SHKT"/>
    <property type="match status" value="1"/>
</dbReference>
<evidence type="ECO:0000259" key="3">
    <source>
        <dbReference type="PROSITE" id="PS51670"/>
    </source>
</evidence>
<protein>
    <submittedName>
        <fullName evidence="5">ShKT domain-containing protein</fullName>
    </submittedName>
</protein>
<dbReference type="SMART" id="SM00254">
    <property type="entry name" value="ShKT"/>
    <property type="match status" value="2"/>
</dbReference>
<sequence>MLRLSLILLVVASVVQGWFFDRFFHAEAPSSAENGTTIQPTLLRCADANGMLFPNATSCPNLSPDKDCEFFFKPTADGGRNPKCDQDILQVAAMKCARTCAICCELPEFQCEDKFGYSFLCPVIKRNCNTDNEVMRKVFAEICPKTCGFCGEKHQRDVGMVI</sequence>
<dbReference type="WBParaSite" id="L893_g3897.t1">
    <property type="protein sequence ID" value="L893_g3897.t1"/>
    <property type="gene ID" value="L893_g3897"/>
</dbReference>
<feature type="chain" id="PRO_5009314417" evidence="2">
    <location>
        <begin position="18"/>
        <end position="162"/>
    </location>
</feature>
<evidence type="ECO:0000256" key="2">
    <source>
        <dbReference type="SAM" id="SignalP"/>
    </source>
</evidence>
<dbReference type="AlphaFoldDB" id="A0A1I8AB13"/>
<dbReference type="InterPro" id="IPR003582">
    <property type="entry name" value="ShKT_dom"/>
</dbReference>
<keyword evidence="4" id="KW-1185">Reference proteome</keyword>
<dbReference type="Pfam" id="PF01549">
    <property type="entry name" value="ShK"/>
    <property type="match status" value="1"/>
</dbReference>
<evidence type="ECO:0000313" key="4">
    <source>
        <dbReference type="Proteomes" id="UP000095287"/>
    </source>
</evidence>
<reference evidence="5" key="1">
    <citation type="submission" date="2016-11" db="UniProtKB">
        <authorList>
            <consortium name="WormBaseParasite"/>
        </authorList>
    </citation>
    <scope>IDENTIFICATION</scope>
</reference>
<feature type="domain" description="ShKT" evidence="3">
    <location>
        <begin position="111"/>
        <end position="150"/>
    </location>
</feature>
<comment type="caution">
    <text evidence="1">Lacks conserved residue(s) required for the propagation of feature annotation.</text>
</comment>
<accession>A0A1I8AB13</accession>
<organism evidence="4 5">
    <name type="scientific">Steinernema glaseri</name>
    <dbReference type="NCBI Taxonomy" id="37863"/>
    <lineage>
        <taxon>Eukaryota</taxon>
        <taxon>Metazoa</taxon>
        <taxon>Ecdysozoa</taxon>
        <taxon>Nematoda</taxon>
        <taxon>Chromadorea</taxon>
        <taxon>Rhabditida</taxon>
        <taxon>Tylenchina</taxon>
        <taxon>Panagrolaimomorpha</taxon>
        <taxon>Strongyloidoidea</taxon>
        <taxon>Steinernematidae</taxon>
        <taxon>Steinernema</taxon>
    </lineage>
</organism>
<evidence type="ECO:0000313" key="5">
    <source>
        <dbReference type="WBParaSite" id="L893_g3897.t1"/>
    </source>
</evidence>
<proteinExistence type="predicted"/>
<evidence type="ECO:0000256" key="1">
    <source>
        <dbReference type="PROSITE-ProRule" id="PRU01005"/>
    </source>
</evidence>
<name>A0A1I8AB13_9BILA</name>
<dbReference type="Proteomes" id="UP000095287">
    <property type="component" value="Unplaced"/>
</dbReference>
<keyword evidence="2" id="KW-0732">Signal</keyword>
<feature type="signal peptide" evidence="2">
    <location>
        <begin position="1"/>
        <end position="17"/>
    </location>
</feature>